<feature type="compositionally biased region" description="Pro residues" evidence="6">
    <location>
        <begin position="46"/>
        <end position="60"/>
    </location>
</feature>
<keyword evidence="7" id="KW-1133">Transmembrane helix</keyword>
<dbReference type="InterPro" id="IPR050131">
    <property type="entry name" value="Peptidase_S8_subtilisin-like"/>
</dbReference>
<keyword evidence="4 5" id="KW-0720">Serine protease</keyword>
<keyword evidence="7" id="KW-0472">Membrane</keyword>
<feature type="compositionally biased region" description="Low complexity" evidence="6">
    <location>
        <begin position="29"/>
        <end position="45"/>
    </location>
</feature>
<dbReference type="Proteomes" id="UP000824220">
    <property type="component" value="Unassembled WGS sequence"/>
</dbReference>
<keyword evidence="7" id="KW-0812">Transmembrane</keyword>
<dbReference type="InterPro" id="IPR036852">
    <property type="entry name" value="Peptidase_S8/S53_dom_sf"/>
</dbReference>
<keyword evidence="2 5" id="KW-0645">Protease</keyword>
<dbReference type="GO" id="GO:0006508">
    <property type="term" value="P:proteolysis"/>
    <property type="evidence" value="ECO:0007669"/>
    <property type="project" value="UniProtKB-KW"/>
</dbReference>
<feature type="signal peptide" evidence="8">
    <location>
        <begin position="1"/>
        <end position="31"/>
    </location>
</feature>
<feature type="region of interest" description="Disordered" evidence="6">
    <location>
        <begin position="29"/>
        <end position="63"/>
    </location>
</feature>
<dbReference type="PROSITE" id="PS51257">
    <property type="entry name" value="PROKAR_LIPOPROTEIN"/>
    <property type="match status" value="1"/>
</dbReference>
<evidence type="ECO:0000256" key="7">
    <source>
        <dbReference type="SAM" id="Phobius"/>
    </source>
</evidence>
<comment type="similarity">
    <text evidence="1 5">Belongs to the peptidase S8 family.</text>
</comment>
<dbReference type="InterPro" id="IPR022398">
    <property type="entry name" value="Peptidase_S8_His-AS"/>
</dbReference>
<dbReference type="AlphaFoldDB" id="A0A9D2KHA5"/>
<dbReference type="InterPro" id="IPR023828">
    <property type="entry name" value="Peptidase_S8_Ser-AS"/>
</dbReference>
<dbReference type="PROSITE" id="PS00137">
    <property type="entry name" value="SUBTILASE_HIS"/>
    <property type="match status" value="1"/>
</dbReference>
<reference evidence="10" key="1">
    <citation type="journal article" date="2021" name="PeerJ">
        <title>Extensive microbial diversity within the chicken gut microbiome revealed by metagenomics and culture.</title>
        <authorList>
            <person name="Gilroy R."/>
            <person name="Ravi A."/>
            <person name="Getino M."/>
            <person name="Pursley I."/>
            <person name="Horton D.L."/>
            <person name="Alikhan N.F."/>
            <person name="Baker D."/>
            <person name="Gharbi K."/>
            <person name="Hall N."/>
            <person name="Watson M."/>
            <person name="Adriaenssens E.M."/>
            <person name="Foster-Nyarko E."/>
            <person name="Jarju S."/>
            <person name="Secka A."/>
            <person name="Antonio M."/>
            <person name="Oren A."/>
            <person name="Chaudhuri R.R."/>
            <person name="La Ragione R."/>
            <person name="Hildebrand F."/>
            <person name="Pallen M.J."/>
        </authorList>
    </citation>
    <scope>NUCLEOTIDE SEQUENCE</scope>
    <source>
        <strain evidence="10">ChiHjej8B7-3636</strain>
    </source>
</reference>
<evidence type="ECO:0000256" key="1">
    <source>
        <dbReference type="ARBA" id="ARBA00011073"/>
    </source>
</evidence>
<dbReference type="Gene3D" id="3.40.50.200">
    <property type="entry name" value="Peptidase S8/S53 domain"/>
    <property type="match status" value="1"/>
</dbReference>
<dbReference type="Pfam" id="PF00082">
    <property type="entry name" value="Peptidase_S8"/>
    <property type="match status" value="1"/>
</dbReference>
<dbReference type="PRINTS" id="PR00723">
    <property type="entry name" value="SUBTILISIN"/>
</dbReference>
<evidence type="ECO:0000256" key="8">
    <source>
        <dbReference type="SAM" id="SignalP"/>
    </source>
</evidence>
<feature type="active site" description="Charge relay system" evidence="5">
    <location>
        <position position="295"/>
    </location>
</feature>
<feature type="active site" description="Charge relay system" evidence="5">
    <location>
        <position position="92"/>
    </location>
</feature>
<proteinExistence type="inferred from homology"/>
<protein>
    <submittedName>
        <fullName evidence="10">S8 family serine peptidase</fullName>
    </submittedName>
</protein>
<dbReference type="InterPro" id="IPR000209">
    <property type="entry name" value="Peptidase_S8/S53_dom"/>
</dbReference>
<dbReference type="SUPFAM" id="SSF52743">
    <property type="entry name" value="Subtilisin-like"/>
    <property type="match status" value="1"/>
</dbReference>
<evidence type="ECO:0000256" key="5">
    <source>
        <dbReference type="PROSITE-ProRule" id="PRU01240"/>
    </source>
</evidence>
<dbReference type="PANTHER" id="PTHR43806">
    <property type="entry name" value="PEPTIDASE S8"/>
    <property type="match status" value="1"/>
</dbReference>
<sequence length="461" mass="47017">MTRPARRRSGAVIAALAVACALVGLPQPSLAATSDDDAPASTSSPSPSPSPTPSPTPTPDPVRSAEYWLEQYGIEEAWDTTRGEGTTIAVIDSGVASGIEELDDAVTGGADMSGVGSSDGRTPLGSDVHTRSHGTWVASLAAARGTGQDEGMIGVAPAADILSVSIGFQSVSEVPFDQQVADAITWSVDNGADIINLSFTTNQTAWGPVWDEAFLYALEHDVLVVVAAGNRAGGTEVVGAPATIPETLVVGGVDPSGRASHDASTQGVSIGVSGPSEKLLGIGPSGEIDEWRGTSGAAPIISGVAALVKSAHPDLDVNNLINRIVQTADRAPGQDGERDLSYGFGIIDAAQAVSANVGSVSSNPVSDITLKEWIRLNRSTGSTGELRAGTSPTPAPVELPALPPRDAPVDEANPLLPSPESLREVTLPFVALTAAGSLVLLGVLGVSRRLRSVRAERESGS</sequence>
<feature type="domain" description="Peptidase S8/S53" evidence="9">
    <location>
        <begin position="83"/>
        <end position="345"/>
    </location>
</feature>
<dbReference type="PROSITE" id="PS51892">
    <property type="entry name" value="SUBTILASE"/>
    <property type="match status" value="1"/>
</dbReference>
<gene>
    <name evidence="10" type="ORF">H9800_07900</name>
</gene>
<evidence type="ECO:0000313" key="11">
    <source>
        <dbReference type="Proteomes" id="UP000824220"/>
    </source>
</evidence>
<evidence type="ECO:0000313" key="10">
    <source>
        <dbReference type="EMBL" id="HJA04770.1"/>
    </source>
</evidence>
<feature type="chain" id="PRO_5039565243" evidence="8">
    <location>
        <begin position="32"/>
        <end position="461"/>
    </location>
</feature>
<evidence type="ECO:0000259" key="9">
    <source>
        <dbReference type="Pfam" id="PF00082"/>
    </source>
</evidence>
<evidence type="ECO:0000256" key="3">
    <source>
        <dbReference type="ARBA" id="ARBA00022801"/>
    </source>
</evidence>
<dbReference type="PANTHER" id="PTHR43806:SF11">
    <property type="entry name" value="CEREVISIN-RELATED"/>
    <property type="match status" value="1"/>
</dbReference>
<dbReference type="InterPro" id="IPR015500">
    <property type="entry name" value="Peptidase_S8_subtilisin-rel"/>
</dbReference>
<keyword evidence="8" id="KW-0732">Signal</keyword>
<reference evidence="10" key="2">
    <citation type="submission" date="2021-04" db="EMBL/GenBank/DDBJ databases">
        <authorList>
            <person name="Gilroy R."/>
        </authorList>
    </citation>
    <scope>NUCLEOTIDE SEQUENCE</scope>
    <source>
        <strain evidence="10">ChiHjej8B7-3636</strain>
    </source>
</reference>
<evidence type="ECO:0000256" key="4">
    <source>
        <dbReference type="ARBA" id="ARBA00022825"/>
    </source>
</evidence>
<keyword evidence="3 5" id="KW-0378">Hydrolase</keyword>
<dbReference type="GO" id="GO:0004252">
    <property type="term" value="F:serine-type endopeptidase activity"/>
    <property type="evidence" value="ECO:0007669"/>
    <property type="project" value="UniProtKB-UniRule"/>
</dbReference>
<dbReference type="EMBL" id="DXAM01000111">
    <property type="protein sequence ID" value="HJA04770.1"/>
    <property type="molecule type" value="Genomic_DNA"/>
</dbReference>
<feature type="transmembrane region" description="Helical" evidence="7">
    <location>
        <begin position="425"/>
        <end position="447"/>
    </location>
</feature>
<comment type="caution">
    <text evidence="10">The sequence shown here is derived from an EMBL/GenBank/DDBJ whole genome shotgun (WGS) entry which is preliminary data.</text>
</comment>
<feature type="active site" description="Charge relay system" evidence="5">
    <location>
        <position position="133"/>
    </location>
</feature>
<organism evidence="10 11">
    <name type="scientific">Candidatus Microbacterium stercoravium</name>
    <dbReference type="NCBI Taxonomy" id="2838697"/>
    <lineage>
        <taxon>Bacteria</taxon>
        <taxon>Bacillati</taxon>
        <taxon>Actinomycetota</taxon>
        <taxon>Actinomycetes</taxon>
        <taxon>Micrococcales</taxon>
        <taxon>Microbacteriaceae</taxon>
        <taxon>Microbacterium</taxon>
    </lineage>
</organism>
<evidence type="ECO:0000256" key="6">
    <source>
        <dbReference type="SAM" id="MobiDB-lite"/>
    </source>
</evidence>
<evidence type="ECO:0000256" key="2">
    <source>
        <dbReference type="ARBA" id="ARBA00022670"/>
    </source>
</evidence>
<name>A0A9D2KHA5_9MICO</name>
<dbReference type="PROSITE" id="PS00138">
    <property type="entry name" value="SUBTILASE_SER"/>
    <property type="match status" value="1"/>
</dbReference>
<accession>A0A9D2KHA5</accession>